<comment type="subunit">
    <text evidence="7">Homodimer.</text>
</comment>
<dbReference type="GO" id="GO:0019646">
    <property type="term" value="P:aerobic electron transport chain"/>
    <property type="evidence" value="ECO:0007669"/>
    <property type="project" value="InterPro"/>
</dbReference>
<name>A0A6N8KWQ8_9SPHI</name>
<evidence type="ECO:0000256" key="8">
    <source>
        <dbReference type="SAM" id="SignalP"/>
    </source>
</evidence>
<dbReference type="SUPFAM" id="SSF57652">
    <property type="entry name" value="HIPIP (high potential iron protein)"/>
    <property type="match status" value="1"/>
</dbReference>
<keyword evidence="6 7" id="KW-0411">Iron-sulfur</keyword>
<comment type="function">
    <text evidence="7">Specific class of high-redox-potential 4Fe-4S ferredoxins. Functions in anaerobic electron transport in most purple and in some other photosynthetic bacteria and in at least one genus (Paracoccus) of halophilic, denitrifying bacteria.</text>
</comment>
<reference evidence="10 11" key="1">
    <citation type="submission" date="2019-12" db="EMBL/GenBank/DDBJ databases">
        <authorList>
            <person name="Dong K."/>
        </authorList>
    </citation>
    <scope>NUCLEOTIDE SEQUENCE [LARGE SCALE GENOMIC DNA]</scope>
    <source>
        <strain evidence="10 11">JCM 31225</strain>
    </source>
</reference>
<dbReference type="OrthoDB" id="671811at2"/>
<evidence type="ECO:0000256" key="2">
    <source>
        <dbReference type="ARBA" id="ARBA00022485"/>
    </source>
</evidence>
<dbReference type="PROSITE" id="PS51257">
    <property type="entry name" value="PROKAR_LIPOPROTEIN"/>
    <property type="match status" value="1"/>
</dbReference>
<protein>
    <recommendedName>
        <fullName evidence="7">High-potential iron-sulfur protein</fullName>
        <shortName evidence="7">HiPIP</shortName>
    </recommendedName>
</protein>
<evidence type="ECO:0000256" key="7">
    <source>
        <dbReference type="RuleBase" id="RU000620"/>
    </source>
</evidence>
<evidence type="ECO:0000256" key="5">
    <source>
        <dbReference type="ARBA" id="ARBA00023004"/>
    </source>
</evidence>
<organism evidence="10 11">
    <name type="scientific">Sphingobacterium humi</name>
    <dbReference type="NCBI Taxonomy" id="1796905"/>
    <lineage>
        <taxon>Bacteria</taxon>
        <taxon>Pseudomonadati</taxon>
        <taxon>Bacteroidota</taxon>
        <taxon>Sphingobacteriia</taxon>
        <taxon>Sphingobacteriales</taxon>
        <taxon>Sphingobacteriaceae</taxon>
        <taxon>Sphingobacterium</taxon>
    </lineage>
</organism>
<sequence>MERRAFIKGTVSSSLAVILGTAYALTGCTNSGKQGAADKDQAKAVSSCDDYSQVDEVNLRKRNQLGYVKQTSNPDNRCDNCKLYIAPKEGEHCGGCQLFTGPVFKEGYCTYWAAQDLV</sequence>
<feature type="domain" description="High potential iron-sulfur proteins family profile" evidence="9">
    <location>
        <begin position="29"/>
        <end position="117"/>
    </location>
</feature>
<keyword evidence="4 7" id="KW-0249">Electron transport</keyword>
<dbReference type="PROSITE" id="PS51373">
    <property type="entry name" value="HIPIP"/>
    <property type="match status" value="1"/>
</dbReference>
<dbReference type="AlphaFoldDB" id="A0A6N8KWQ8"/>
<evidence type="ECO:0000256" key="4">
    <source>
        <dbReference type="ARBA" id="ARBA00022982"/>
    </source>
</evidence>
<dbReference type="GO" id="GO:0046872">
    <property type="term" value="F:metal ion binding"/>
    <property type="evidence" value="ECO:0007669"/>
    <property type="project" value="UniProtKB-KW"/>
</dbReference>
<dbReference type="Pfam" id="PF01355">
    <property type="entry name" value="HIPIP"/>
    <property type="match status" value="1"/>
</dbReference>
<keyword evidence="8" id="KW-0732">Signal</keyword>
<feature type="chain" id="PRO_5027077390" description="High-potential iron-sulfur protein" evidence="8">
    <location>
        <begin position="25"/>
        <end position="118"/>
    </location>
</feature>
<dbReference type="GO" id="GO:0009055">
    <property type="term" value="F:electron transfer activity"/>
    <property type="evidence" value="ECO:0007669"/>
    <property type="project" value="InterPro"/>
</dbReference>
<keyword evidence="5 7" id="KW-0408">Iron</keyword>
<dbReference type="GO" id="GO:0051539">
    <property type="term" value="F:4 iron, 4 sulfur cluster binding"/>
    <property type="evidence" value="ECO:0007669"/>
    <property type="project" value="UniProtKB-KW"/>
</dbReference>
<evidence type="ECO:0000313" key="10">
    <source>
        <dbReference type="EMBL" id="MVZ61169.1"/>
    </source>
</evidence>
<dbReference type="InterPro" id="IPR000170">
    <property type="entry name" value="High_potential_FeS_prot"/>
</dbReference>
<evidence type="ECO:0000313" key="11">
    <source>
        <dbReference type="Proteomes" id="UP000435036"/>
    </source>
</evidence>
<dbReference type="InterPro" id="IPR036369">
    <property type="entry name" value="HIPIP_sf"/>
</dbReference>
<feature type="signal peptide" evidence="8">
    <location>
        <begin position="1"/>
        <end position="24"/>
    </location>
</feature>
<accession>A0A6N8KWQ8</accession>
<keyword evidence="11" id="KW-1185">Reference proteome</keyword>
<gene>
    <name evidence="10" type="ORF">GQF63_03965</name>
</gene>
<keyword evidence="1 7" id="KW-0813">Transport</keyword>
<comment type="caution">
    <text evidence="10">The sequence shown here is derived from an EMBL/GenBank/DDBJ whole genome shotgun (WGS) entry which is preliminary data.</text>
</comment>
<evidence type="ECO:0000256" key="1">
    <source>
        <dbReference type="ARBA" id="ARBA00022448"/>
    </source>
</evidence>
<evidence type="ECO:0000256" key="3">
    <source>
        <dbReference type="ARBA" id="ARBA00022723"/>
    </source>
</evidence>
<comment type="similarity">
    <text evidence="7">Belongs to the high-potential iron-sulfur protein (HiPIP) family.</text>
</comment>
<evidence type="ECO:0000259" key="9">
    <source>
        <dbReference type="PROSITE" id="PS51373"/>
    </source>
</evidence>
<proteinExistence type="inferred from homology"/>
<dbReference type="EMBL" id="WSQA01000002">
    <property type="protein sequence ID" value="MVZ61169.1"/>
    <property type="molecule type" value="Genomic_DNA"/>
</dbReference>
<dbReference type="Proteomes" id="UP000435036">
    <property type="component" value="Unassembled WGS sequence"/>
</dbReference>
<dbReference type="Gene3D" id="4.10.490.10">
    <property type="entry name" value="High potential iron-sulphur protein"/>
    <property type="match status" value="1"/>
</dbReference>
<keyword evidence="2 7" id="KW-0004">4Fe-4S</keyword>
<keyword evidence="3 7" id="KW-0479">Metal-binding</keyword>
<evidence type="ECO:0000256" key="6">
    <source>
        <dbReference type="ARBA" id="ARBA00023014"/>
    </source>
</evidence>